<keyword evidence="3" id="KW-1185">Reference proteome</keyword>
<sequence length="458" mass="53164">MNNEEQQLNFSDKTAIKKYESNTSLRKLSNFAKSCMKPFQAESKKKTGEQAKMVATEDQKEVEVDNKDRSHKSLIEIEVYMPIVDVEGNKLIPPKFDRPIFKYREKIDPNPEVESSILIPGKSKWNKSKLTSAVKDVEKSFSKLSQIFKQSKVKIIPDKNQDTQQDIKVSPKFEAKIISVPEQTKSFSKFKPISIKQITSEIKSKNKQKTKNSKINSEILDLNTTVCVDEVKHKNILLSAPIISKTGPGDSRQQNKSNNNDINNLIFCNKTPEEYQECKKENRGKNQEKTTRRSQEDKRESSQKMTKRNQTTPQTELEKALICNVHPQYLYWKPQSYVPEVYKKQCKKDHCHRKYLLAKFNKYNSIEGRLAQNDWRQMNQIPGRYLKQEKDIMGNFHLSQNGQNSGFTSQFGKLSNCPEHPSNFSNFRTPKRTAPVLTVAEKKHILQILKRSKYRTVY</sequence>
<comment type="caution">
    <text evidence="2">The sequence shown here is derived from an EMBL/GenBank/DDBJ whole genome shotgun (WGS) entry which is preliminary data.</text>
</comment>
<dbReference type="Proteomes" id="UP001054837">
    <property type="component" value="Unassembled WGS sequence"/>
</dbReference>
<feature type="region of interest" description="Disordered" evidence="1">
    <location>
        <begin position="40"/>
        <end position="68"/>
    </location>
</feature>
<accession>A0AAV4QQK8</accession>
<proteinExistence type="predicted"/>
<gene>
    <name evidence="2" type="primary">AVEN_140390_1</name>
    <name evidence="2" type="ORF">CDAR_412531</name>
</gene>
<name>A0AAV4QQK8_9ARAC</name>
<organism evidence="2 3">
    <name type="scientific">Caerostris darwini</name>
    <dbReference type="NCBI Taxonomy" id="1538125"/>
    <lineage>
        <taxon>Eukaryota</taxon>
        <taxon>Metazoa</taxon>
        <taxon>Ecdysozoa</taxon>
        <taxon>Arthropoda</taxon>
        <taxon>Chelicerata</taxon>
        <taxon>Arachnida</taxon>
        <taxon>Araneae</taxon>
        <taxon>Araneomorphae</taxon>
        <taxon>Entelegynae</taxon>
        <taxon>Araneoidea</taxon>
        <taxon>Araneidae</taxon>
        <taxon>Caerostris</taxon>
    </lineage>
</organism>
<evidence type="ECO:0000313" key="3">
    <source>
        <dbReference type="Proteomes" id="UP001054837"/>
    </source>
</evidence>
<evidence type="ECO:0000256" key="1">
    <source>
        <dbReference type="SAM" id="MobiDB-lite"/>
    </source>
</evidence>
<feature type="compositionally biased region" description="Basic and acidic residues" evidence="1">
    <location>
        <begin position="42"/>
        <end position="68"/>
    </location>
</feature>
<reference evidence="2 3" key="1">
    <citation type="submission" date="2021-06" db="EMBL/GenBank/DDBJ databases">
        <title>Caerostris darwini draft genome.</title>
        <authorList>
            <person name="Kono N."/>
            <person name="Arakawa K."/>
        </authorList>
    </citation>
    <scope>NUCLEOTIDE SEQUENCE [LARGE SCALE GENOMIC DNA]</scope>
</reference>
<dbReference type="AlphaFoldDB" id="A0AAV4QQK8"/>
<protein>
    <submittedName>
        <fullName evidence="2">Uncharacterized protein</fullName>
    </submittedName>
</protein>
<feature type="region of interest" description="Disordered" evidence="1">
    <location>
        <begin position="278"/>
        <end position="315"/>
    </location>
</feature>
<evidence type="ECO:0000313" key="2">
    <source>
        <dbReference type="EMBL" id="GIY09858.1"/>
    </source>
</evidence>
<dbReference type="EMBL" id="BPLQ01004692">
    <property type="protein sequence ID" value="GIY09858.1"/>
    <property type="molecule type" value="Genomic_DNA"/>
</dbReference>
<feature type="region of interest" description="Disordered" evidence="1">
    <location>
        <begin position="242"/>
        <end position="263"/>
    </location>
</feature>
<feature type="compositionally biased region" description="Basic and acidic residues" evidence="1">
    <location>
        <begin position="278"/>
        <end position="302"/>
    </location>
</feature>